<dbReference type="Pfam" id="PF00347">
    <property type="entry name" value="Ribosomal_L6"/>
    <property type="match status" value="2"/>
</dbReference>
<evidence type="ECO:0000256" key="3">
    <source>
        <dbReference type="ARBA" id="ARBA00023274"/>
    </source>
</evidence>
<sequence>MKTIHSDQVVTLPDDVNVWVKGRIVTVRGPRGALKKNFGHLKIELSKVGPNSLKVEKWFGSRKDLACVRTVCSHITNMATGVTKGYRYKMRSVYAHFPINCNITDEGRKIEIRNFLGEKFVRKVDMRGGVTVTASPKQKDELIIDGNDIELVSLSAALIQQSTTVKNKDIRKFLDGIYVSQKTTIVQDTEGS</sequence>
<comment type="caution">
    <text evidence="7">The sequence shown here is derived from an EMBL/GenBank/DDBJ whole genome shotgun (WGS) entry which is preliminary data.</text>
</comment>
<evidence type="ECO:0000256" key="2">
    <source>
        <dbReference type="ARBA" id="ARBA00022980"/>
    </source>
</evidence>
<protein>
    <recommendedName>
        <fullName evidence="4">Large ribosomal subunit protein uL6</fullName>
    </recommendedName>
    <alternativeName>
        <fullName evidence="5">60S ribosomal protein L9</fullName>
    </alternativeName>
</protein>
<gene>
    <name evidence="7" type="ORF">CVLEPA_LOCUS18509</name>
</gene>
<evidence type="ECO:0000259" key="6">
    <source>
        <dbReference type="Pfam" id="PF00347"/>
    </source>
</evidence>
<dbReference type="InterPro" id="IPR000702">
    <property type="entry name" value="Ribosomal_uL6-like"/>
</dbReference>
<evidence type="ECO:0000313" key="7">
    <source>
        <dbReference type="EMBL" id="CAK8686589.1"/>
    </source>
</evidence>
<keyword evidence="2" id="KW-0689">Ribosomal protein</keyword>
<dbReference type="InterPro" id="IPR036789">
    <property type="entry name" value="Ribosomal_uL6-like_a/b-dom_sf"/>
</dbReference>
<dbReference type="InterPro" id="IPR020040">
    <property type="entry name" value="Ribosomal_uL6_a/b-dom"/>
</dbReference>
<keyword evidence="8" id="KW-1185">Reference proteome</keyword>
<evidence type="ECO:0000256" key="5">
    <source>
        <dbReference type="ARBA" id="ARBA00035349"/>
    </source>
</evidence>
<evidence type="ECO:0000256" key="4">
    <source>
        <dbReference type="ARBA" id="ARBA00035246"/>
    </source>
</evidence>
<dbReference type="PIRSF" id="PIRSF002162">
    <property type="entry name" value="Ribosomal_L6"/>
    <property type="match status" value="1"/>
</dbReference>
<proteinExistence type="inferred from homology"/>
<dbReference type="PANTHER" id="PTHR11655">
    <property type="entry name" value="60S/50S RIBOSOMAL PROTEIN L6/L9"/>
    <property type="match status" value="1"/>
</dbReference>
<dbReference type="PROSITE" id="PS00700">
    <property type="entry name" value="RIBOSOMAL_L6_2"/>
    <property type="match status" value="1"/>
</dbReference>
<name>A0ABP0G424_CLALP</name>
<feature type="domain" description="Large ribosomal subunit protein uL6 alpha-beta" evidence="6">
    <location>
        <begin position="13"/>
        <end position="85"/>
    </location>
</feature>
<feature type="domain" description="Large ribosomal subunit protein uL6 alpha-beta" evidence="6">
    <location>
        <begin position="97"/>
        <end position="176"/>
    </location>
</feature>
<reference evidence="7 8" key="1">
    <citation type="submission" date="2024-02" db="EMBL/GenBank/DDBJ databases">
        <authorList>
            <person name="Daric V."/>
            <person name="Darras S."/>
        </authorList>
    </citation>
    <scope>NUCLEOTIDE SEQUENCE [LARGE SCALE GENOMIC DNA]</scope>
</reference>
<dbReference type="InterPro" id="IPR002359">
    <property type="entry name" value="Ribosomal_uL6_CS2"/>
</dbReference>
<dbReference type="EMBL" id="CAWYQH010000102">
    <property type="protein sequence ID" value="CAK8686589.1"/>
    <property type="molecule type" value="Genomic_DNA"/>
</dbReference>
<dbReference type="PANTHER" id="PTHR11655:SF16">
    <property type="entry name" value="60S RIBOSOMAL PROTEIN L9"/>
    <property type="match status" value="1"/>
</dbReference>
<dbReference type="SUPFAM" id="SSF56053">
    <property type="entry name" value="Ribosomal protein L6"/>
    <property type="match status" value="2"/>
</dbReference>
<comment type="similarity">
    <text evidence="1">Belongs to the universal ribosomal protein uL6 family.</text>
</comment>
<dbReference type="Proteomes" id="UP001642483">
    <property type="component" value="Unassembled WGS sequence"/>
</dbReference>
<keyword evidence="3" id="KW-0687">Ribonucleoprotein</keyword>
<accession>A0ABP0G424</accession>
<evidence type="ECO:0000313" key="8">
    <source>
        <dbReference type="Proteomes" id="UP001642483"/>
    </source>
</evidence>
<organism evidence="7 8">
    <name type="scientific">Clavelina lepadiformis</name>
    <name type="common">Light-bulb sea squirt</name>
    <name type="synonym">Ascidia lepadiformis</name>
    <dbReference type="NCBI Taxonomy" id="159417"/>
    <lineage>
        <taxon>Eukaryota</taxon>
        <taxon>Metazoa</taxon>
        <taxon>Chordata</taxon>
        <taxon>Tunicata</taxon>
        <taxon>Ascidiacea</taxon>
        <taxon>Aplousobranchia</taxon>
        <taxon>Clavelinidae</taxon>
        <taxon>Clavelina</taxon>
    </lineage>
</organism>
<evidence type="ECO:0000256" key="1">
    <source>
        <dbReference type="ARBA" id="ARBA00009356"/>
    </source>
</evidence>
<dbReference type="Gene3D" id="3.90.930.12">
    <property type="entry name" value="Ribosomal protein L6, alpha-beta domain"/>
    <property type="match status" value="2"/>
</dbReference>